<dbReference type="OrthoDB" id="1109907at2759"/>
<comment type="caution">
    <text evidence="1">The sequence shown here is derived from an EMBL/GenBank/DDBJ whole genome shotgun (WGS) entry which is preliminary data.</text>
</comment>
<protein>
    <submittedName>
        <fullName evidence="1">Uncharacterized protein</fullName>
    </submittedName>
</protein>
<keyword evidence="2" id="KW-1185">Reference proteome</keyword>
<proteinExistence type="predicted"/>
<gene>
    <name evidence="1" type="ORF">Bca52824_090800</name>
</gene>
<reference evidence="1 2" key="1">
    <citation type="submission" date="2020-02" db="EMBL/GenBank/DDBJ databases">
        <authorList>
            <person name="Ma Q."/>
            <person name="Huang Y."/>
            <person name="Song X."/>
            <person name="Pei D."/>
        </authorList>
    </citation>
    <scope>NUCLEOTIDE SEQUENCE [LARGE SCALE GENOMIC DNA]</scope>
    <source>
        <strain evidence="1">Sxm20200214</strain>
        <tissue evidence="1">Leaf</tissue>
    </source>
</reference>
<dbReference type="EMBL" id="JAAMPC010001582">
    <property type="protein sequence ID" value="KAG2240310.1"/>
    <property type="molecule type" value="Genomic_DNA"/>
</dbReference>
<accession>A0A8X7NVK3</accession>
<dbReference type="AlphaFoldDB" id="A0A8X7NVK3"/>
<organism evidence="1 2">
    <name type="scientific">Brassica carinata</name>
    <name type="common">Ethiopian mustard</name>
    <name type="synonym">Abyssinian cabbage</name>
    <dbReference type="NCBI Taxonomy" id="52824"/>
    <lineage>
        <taxon>Eukaryota</taxon>
        <taxon>Viridiplantae</taxon>
        <taxon>Streptophyta</taxon>
        <taxon>Embryophyta</taxon>
        <taxon>Tracheophyta</taxon>
        <taxon>Spermatophyta</taxon>
        <taxon>Magnoliopsida</taxon>
        <taxon>eudicotyledons</taxon>
        <taxon>Gunneridae</taxon>
        <taxon>Pentapetalae</taxon>
        <taxon>rosids</taxon>
        <taxon>malvids</taxon>
        <taxon>Brassicales</taxon>
        <taxon>Brassicaceae</taxon>
        <taxon>Brassiceae</taxon>
        <taxon>Brassica</taxon>
    </lineage>
</organism>
<evidence type="ECO:0000313" key="1">
    <source>
        <dbReference type="EMBL" id="KAG2240310.1"/>
    </source>
</evidence>
<evidence type="ECO:0000313" key="2">
    <source>
        <dbReference type="Proteomes" id="UP000886595"/>
    </source>
</evidence>
<name>A0A8X7NVK3_BRACI</name>
<dbReference type="Proteomes" id="UP000886595">
    <property type="component" value="Unassembled WGS sequence"/>
</dbReference>
<sequence>MADQSLHSLTNPHFFQPLLPGFHTHLSVPIAFFGKHVQGSYDHIKTAKPRTDRPIKPDMKEIWCSMSHLSDQVAVTFNILHHHLTTSMMIVMIDDQQTGTRFVLCNNYELNFFEQAVQEMLRLTMRANHGLLVCFSESGSKYYISRGGESGVLITAATFETYLGSIWLEMGKVLHYCVCVLKVKSVLNCSANTWAAW</sequence>